<organism evidence="1 2">
    <name type="scientific">Botrytis byssoidea</name>
    <dbReference type="NCBI Taxonomy" id="139641"/>
    <lineage>
        <taxon>Eukaryota</taxon>
        <taxon>Fungi</taxon>
        <taxon>Dikarya</taxon>
        <taxon>Ascomycota</taxon>
        <taxon>Pezizomycotina</taxon>
        <taxon>Leotiomycetes</taxon>
        <taxon>Helotiales</taxon>
        <taxon>Sclerotiniaceae</taxon>
        <taxon>Botrytis</taxon>
    </lineage>
</organism>
<comment type="caution">
    <text evidence="1">The sequence shown here is derived from an EMBL/GenBank/DDBJ whole genome shotgun (WGS) entry which is preliminary data.</text>
</comment>
<reference evidence="1 2" key="1">
    <citation type="journal article" date="2020" name="Genome Biol. Evol.">
        <title>Comparative genomics of Sclerotiniaceae.</title>
        <authorList>
            <person name="Valero Jimenez C.A."/>
            <person name="Steentjes M."/>
            <person name="Scholten O.E."/>
            <person name="Van Kan J.A.L."/>
        </authorList>
    </citation>
    <scope>NUCLEOTIDE SEQUENCE [LARGE SCALE GENOMIC DNA]</scope>
    <source>
        <strain evidence="1 2">MUCL 94</strain>
    </source>
</reference>
<name>A0A9P5LZ02_9HELO</name>
<proteinExistence type="predicted"/>
<evidence type="ECO:0000313" key="1">
    <source>
        <dbReference type="EMBL" id="KAF7953871.1"/>
    </source>
</evidence>
<gene>
    <name evidence="1" type="ORF">EAE97_001270</name>
</gene>
<accession>A0A9P5LZ02</accession>
<protein>
    <submittedName>
        <fullName evidence="1">Uncharacterized protein</fullName>
    </submittedName>
</protein>
<dbReference type="RefSeq" id="XP_038737681.1">
    <property type="nucleotide sequence ID" value="XM_038871780.1"/>
</dbReference>
<evidence type="ECO:0000313" key="2">
    <source>
        <dbReference type="Proteomes" id="UP000710849"/>
    </source>
</evidence>
<dbReference type="GeneID" id="62144859"/>
<sequence>MMCPISYKNLLREEDYFRSHYRIVILLKLTDAPDTIHYTDRNIHTAIMSVHGSLSIFEDGPEFRSDENGAFYRQNDAIVNARVKLVEWFKARFHNPQLEM</sequence>
<dbReference type="AlphaFoldDB" id="A0A9P5LZ02"/>
<dbReference type="EMBL" id="RCSW01000002">
    <property type="protein sequence ID" value="KAF7953871.1"/>
    <property type="molecule type" value="Genomic_DNA"/>
</dbReference>
<dbReference type="Proteomes" id="UP000710849">
    <property type="component" value="Unassembled WGS sequence"/>
</dbReference>
<keyword evidence="2" id="KW-1185">Reference proteome</keyword>